<organism evidence="2 3">
    <name type="scientific">Fomitopsis schrenkii</name>
    <name type="common">Brown rot fungus</name>
    <dbReference type="NCBI Taxonomy" id="2126942"/>
    <lineage>
        <taxon>Eukaryota</taxon>
        <taxon>Fungi</taxon>
        <taxon>Dikarya</taxon>
        <taxon>Basidiomycota</taxon>
        <taxon>Agaricomycotina</taxon>
        <taxon>Agaricomycetes</taxon>
        <taxon>Polyporales</taxon>
        <taxon>Fomitopsis</taxon>
    </lineage>
</organism>
<evidence type="ECO:0008006" key="4">
    <source>
        <dbReference type="Google" id="ProtNLM"/>
    </source>
</evidence>
<sequence length="211" mass="22701">MPALSVVARAILAVAAFAAVATAAVAPTPPQTNQTNLPPPPDGLFESYTRAAISAPIDTVWAAMVDFPSYPNWNPFLFIPLPSDEQTLVENKRVIFQTQIPPLALPVTNSTAPDLLNAQISFENITHVDEALGRAAWRQLDFPKVALDSERWSAVSVITDGPDAGKVLYESRMVYAGALAPILQLLYETALQEAFDAQAVAMQDLLEGQSA</sequence>
<name>S8F608_FOMSC</name>
<keyword evidence="1" id="KW-0732">Signal</keyword>
<dbReference type="EMBL" id="KE504179">
    <property type="protein sequence ID" value="EPS97130.1"/>
    <property type="molecule type" value="Genomic_DNA"/>
</dbReference>
<accession>S8F608</accession>
<evidence type="ECO:0000313" key="3">
    <source>
        <dbReference type="Proteomes" id="UP000015241"/>
    </source>
</evidence>
<dbReference type="HOGENOM" id="CLU_069867_6_0_1"/>
<dbReference type="AlphaFoldDB" id="S8F608"/>
<evidence type="ECO:0000256" key="1">
    <source>
        <dbReference type="SAM" id="SignalP"/>
    </source>
</evidence>
<evidence type="ECO:0000313" key="2">
    <source>
        <dbReference type="EMBL" id="EPS97130.1"/>
    </source>
</evidence>
<feature type="chain" id="PRO_5004551136" description="Coenzyme Q-binding protein COQ10 START domain-containing protein" evidence="1">
    <location>
        <begin position="24"/>
        <end position="211"/>
    </location>
</feature>
<dbReference type="Gene3D" id="3.30.530.20">
    <property type="match status" value="1"/>
</dbReference>
<protein>
    <recommendedName>
        <fullName evidence="4">Coenzyme Q-binding protein COQ10 START domain-containing protein</fullName>
    </recommendedName>
</protein>
<proteinExistence type="predicted"/>
<dbReference type="InterPro" id="IPR023393">
    <property type="entry name" value="START-like_dom_sf"/>
</dbReference>
<gene>
    <name evidence="2" type="ORF">FOMPIDRAFT_1129080</name>
</gene>
<feature type="signal peptide" evidence="1">
    <location>
        <begin position="1"/>
        <end position="23"/>
    </location>
</feature>
<dbReference type="SUPFAM" id="SSF55961">
    <property type="entry name" value="Bet v1-like"/>
    <property type="match status" value="1"/>
</dbReference>
<dbReference type="eggNOG" id="ENOG502S6PP">
    <property type="taxonomic scope" value="Eukaryota"/>
</dbReference>
<dbReference type="InParanoid" id="S8F608"/>
<dbReference type="OrthoDB" id="509124at2759"/>
<dbReference type="Proteomes" id="UP000015241">
    <property type="component" value="Unassembled WGS sequence"/>
</dbReference>
<reference evidence="2 3" key="1">
    <citation type="journal article" date="2012" name="Science">
        <title>The Paleozoic origin of enzymatic lignin decomposition reconstructed from 31 fungal genomes.</title>
        <authorList>
            <person name="Floudas D."/>
            <person name="Binder M."/>
            <person name="Riley R."/>
            <person name="Barry K."/>
            <person name="Blanchette R.A."/>
            <person name="Henrissat B."/>
            <person name="Martinez A.T."/>
            <person name="Otillar R."/>
            <person name="Spatafora J.W."/>
            <person name="Yadav J.S."/>
            <person name="Aerts A."/>
            <person name="Benoit I."/>
            <person name="Boyd A."/>
            <person name="Carlson A."/>
            <person name="Copeland A."/>
            <person name="Coutinho P.M."/>
            <person name="de Vries R.P."/>
            <person name="Ferreira P."/>
            <person name="Findley K."/>
            <person name="Foster B."/>
            <person name="Gaskell J."/>
            <person name="Glotzer D."/>
            <person name="Gorecki P."/>
            <person name="Heitman J."/>
            <person name="Hesse C."/>
            <person name="Hori C."/>
            <person name="Igarashi K."/>
            <person name="Jurgens J.A."/>
            <person name="Kallen N."/>
            <person name="Kersten P."/>
            <person name="Kohler A."/>
            <person name="Kuees U."/>
            <person name="Kumar T.K.A."/>
            <person name="Kuo A."/>
            <person name="LaButti K."/>
            <person name="Larrondo L.F."/>
            <person name="Lindquist E."/>
            <person name="Ling A."/>
            <person name="Lombard V."/>
            <person name="Lucas S."/>
            <person name="Lundell T."/>
            <person name="Martin R."/>
            <person name="McLaughlin D.J."/>
            <person name="Morgenstern I."/>
            <person name="Morin E."/>
            <person name="Murat C."/>
            <person name="Nagy L.G."/>
            <person name="Nolan M."/>
            <person name="Ohm R.A."/>
            <person name="Patyshakuliyeva A."/>
            <person name="Rokas A."/>
            <person name="Ruiz-Duenas F.J."/>
            <person name="Sabat G."/>
            <person name="Salamov A."/>
            <person name="Samejima M."/>
            <person name="Schmutz J."/>
            <person name="Slot J.C."/>
            <person name="St John F."/>
            <person name="Stenlid J."/>
            <person name="Sun H."/>
            <person name="Sun S."/>
            <person name="Syed K."/>
            <person name="Tsang A."/>
            <person name="Wiebenga A."/>
            <person name="Young D."/>
            <person name="Pisabarro A."/>
            <person name="Eastwood D.C."/>
            <person name="Martin F."/>
            <person name="Cullen D."/>
            <person name="Grigoriev I.V."/>
            <person name="Hibbett D.S."/>
        </authorList>
    </citation>
    <scope>NUCLEOTIDE SEQUENCE</scope>
    <source>
        <strain evidence="3">FP-58527</strain>
    </source>
</reference>
<keyword evidence="3" id="KW-1185">Reference proteome</keyword>